<evidence type="ECO:0000313" key="22">
    <source>
        <dbReference type="EMBL" id="RIB15724.1"/>
    </source>
</evidence>
<evidence type="ECO:0000256" key="20">
    <source>
        <dbReference type="ARBA" id="ARBA00063038"/>
    </source>
</evidence>
<evidence type="ECO:0000256" key="19">
    <source>
        <dbReference type="ARBA" id="ARBA00054222"/>
    </source>
</evidence>
<sequence length="631" mass="70696">MNHFISVRCPSSIKFLSPFFIRGLASTANSYQAQASTIYKVTKHHIQQKIAAIERERPFSNFLTDKFERQHTYLRISLTEKCNLRCTYCMPAEGVDLTPSHKLLSTKEIVHLAKLFVSQGVNKIRLTGGEPTVRKDLVDLIGELGKLKQYGLQTIAMTSNGIALKRKLPELVNNGLNLLNISLDTLDPLKFELITRRKGFERVIESIDQGIALGLRPLKLNCVVVRGVNDKEVLDFIEMTRTKAVDVRFIEYMPFDGNKWNKQKLVSFSELLDNIRNKYDVVKLHDDAHDTSKAYQVPGYVGQFGFITSMTDHFCGTCNRLRITADGNLKVCLFGNAEISLRDLLRGNVPDNQLLEIIGAAVKNKKKQHAGMFTLAGTKNRPMILIDSVNCTDSIEQLLSIKLSWYKKMHSFTALTQPTIYNPHYLYKIDKTFIHFNYGFPSYPFQSRAYSSKNNKSECSQISQNTSISDTPTLSHIDPSSGRASMVNISVKTPTTRTATASGRIRIGREAFDLIQANLMKKGDVFTVSQIAGINAAKKTGYLIPLCHNLLLSHVSVDLKLEQDNLVEIIAKVECEGKTGAEMEALTAVSIAALTVFDMCKSASKDMVIEDIKLLEKTGGKSGTWRFKETK</sequence>
<dbReference type="SFLD" id="SFLDG01386">
    <property type="entry name" value="main_SPASM_domain-containing"/>
    <property type="match status" value="1"/>
</dbReference>
<dbReference type="InterPro" id="IPR013483">
    <property type="entry name" value="MoaA"/>
</dbReference>
<dbReference type="SMART" id="SM00729">
    <property type="entry name" value="Elp3"/>
    <property type="match status" value="1"/>
</dbReference>
<name>A0A397UZQ7_9GLOM</name>
<evidence type="ECO:0000256" key="12">
    <source>
        <dbReference type="ARBA" id="ARBA00022741"/>
    </source>
</evidence>
<comment type="pathway">
    <text evidence="3">Cofactor biosynthesis; molybdopterin biosynthesis.</text>
</comment>
<dbReference type="HAMAP" id="MF_01225_B">
    <property type="entry name" value="MoaA_B"/>
    <property type="match status" value="1"/>
</dbReference>
<gene>
    <name evidence="22" type="ORF">C2G38_2017927</name>
</gene>
<comment type="subunit">
    <text evidence="20">Isoform MOCS1A and isoform MOCS1B probably form a heterooligomer.</text>
</comment>
<evidence type="ECO:0000256" key="3">
    <source>
        <dbReference type="ARBA" id="ARBA00005046"/>
    </source>
</evidence>
<dbReference type="EC" id="4.1.99.22" evidence="6"/>
<dbReference type="Gene3D" id="3.20.20.70">
    <property type="entry name" value="Aldolase class I"/>
    <property type="match status" value="1"/>
</dbReference>
<comment type="similarity">
    <text evidence="5">In the N-terminal section; belongs to the radical SAM superfamily. MoaA family.</text>
</comment>
<dbReference type="NCBIfam" id="NF001199">
    <property type="entry name" value="PRK00164.2-1"/>
    <property type="match status" value="1"/>
</dbReference>
<dbReference type="Gene3D" id="3.30.70.640">
    <property type="entry name" value="Molybdopterin cofactor biosynthesis C (MoaC) domain"/>
    <property type="match status" value="1"/>
</dbReference>
<evidence type="ECO:0000256" key="6">
    <source>
        <dbReference type="ARBA" id="ARBA00012167"/>
    </source>
</evidence>
<dbReference type="GO" id="GO:0061798">
    <property type="term" value="F:GTP 3',8'-cyclase activity"/>
    <property type="evidence" value="ECO:0007669"/>
    <property type="project" value="UniProtKB-EC"/>
</dbReference>
<dbReference type="HAMAP" id="MF_01224_B">
    <property type="entry name" value="MoaC_B"/>
    <property type="match status" value="1"/>
</dbReference>
<dbReference type="GO" id="GO:0005525">
    <property type="term" value="F:GTP binding"/>
    <property type="evidence" value="ECO:0007669"/>
    <property type="project" value="UniProtKB-KW"/>
</dbReference>
<dbReference type="Pfam" id="PF06463">
    <property type="entry name" value="Mob_synth_C"/>
    <property type="match status" value="1"/>
</dbReference>
<dbReference type="Pfam" id="PF04055">
    <property type="entry name" value="Radical_SAM"/>
    <property type="match status" value="1"/>
</dbReference>
<evidence type="ECO:0000256" key="10">
    <source>
        <dbReference type="ARBA" id="ARBA00022691"/>
    </source>
</evidence>
<dbReference type="SFLD" id="SFLDS00029">
    <property type="entry name" value="Radical_SAM"/>
    <property type="match status" value="1"/>
</dbReference>
<dbReference type="InterPro" id="IPR002820">
    <property type="entry name" value="Mopterin_CF_biosynth-C_dom"/>
</dbReference>
<evidence type="ECO:0000256" key="18">
    <source>
        <dbReference type="ARBA" id="ARBA00048697"/>
    </source>
</evidence>
<comment type="cofactor">
    <cofactor evidence="2">
        <name>[4Fe-4S] cluster</name>
        <dbReference type="ChEBI" id="CHEBI:49883"/>
    </cofactor>
</comment>
<dbReference type="SFLD" id="SFLDG01383">
    <property type="entry name" value="cyclic_pyranopterin_phosphate"/>
    <property type="match status" value="1"/>
</dbReference>
<dbReference type="InterPro" id="IPR023045">
    <property type="entry name" value="MoaC"/>
</dbReference>
<comment type="function">
    <text evidence="19">Isoform MOCS1A and isoform MOCS1B probably form a complex that catalyzes the conversion of 5'-GTP to cyclic pyranopterin monophosphate (cPMP). MOCS1A catalyzes the cyclization of GTP to (8S)-3',8-cyclo-7,8-dihydroguanosine 5'-triphosphate and MOCS1B catalyzes the subsequent conversion of (8S)-3',8-cyclo-7,8-dihydroguanosine 5'-triphosphate to cPMP.</text>
</comment>
<dbReference type="STRING" id="44941.A0A397UZQ7"/>
<dbReference type="CDD" id="cd21117">
    <property type="entry name" value="Twitch_MoaA"/>
    <property type="match status" value="1"/>
</dbReference>
<evidence type="ECO:0000259" key="21">
    <source>
        <dbReference type="PROSITE" id="PS51918"/>
    </source>
</evidence>
<dbReference type="PROSITE" id="PS01305">
    <property type="entry name" value="MOAA_NIFB_PQQE"/>
    <property type="match status" value="1"/>
</dbReference>
<dbReference type="Pfam" id="PF01967">
    <property type="entry name" value="MoaC"/>
    <property type="match status" value="1"/>
</dbReference>
<evidence type="ECO:0000256" key="1">
    <source>
        <dbReference type="ARBA" id="ARBA00001637"/>
    </source>
</evidence>
<dbReference type="GO" id="GO:0046872">
    <property type="term" value="F:metal ion binding"/>
    <property type="evidence" value="ECO:0007669"/>
    <property type="project" value="UniProtKB-KW"/>
</dbReference>
<dbReference type="NCBIfam" id="TIGR02666">
    <property type="entry name" value="moaA"/>
    <property type="match status" value="1"/>
</dbReference>
<dbReference type="InterPro" id="IPR000385">
    <property type="entry name" value="MoaA_NifB_PqqE_Fe-S-bd_CS"/>
</dbReference>
<comment type="catalytic activity">
    <reaction evidence="1">
        <text>(8S)-3',8-cyclo-7,8-dihydroguanosine 5'-triphosphate = cyclic pyranopterin phosphate + diphosphate</text>
        <dbReference type="Rhea" id="RHEA:49580"/>
        <dbReference type="ChEBI" id="CHEBI:33019"/>
        <dbReference type="ChEBI" id="CHEBI:59648"/>
        <dbReference type="ChEBI" id="CHEBI:131766"/>
        <dbReference type="EC" id="4.6.1.17"/>
    </reaction>
</comment>
<dbReference type="EC" id="4.6.1.17" evidence="7"/>
<keyword evidence="23" id="KW-1185">Reference proteome</keyword>
<keyword evidence="9" id="KW-0004">4Fe-4S</keyword>
<keyword evidence="15" id="KW-0342">GTP-binding</keyword>
<evidence type="ECO:0000256" key="11">
    <source>
        <dbReference type="ARBA" id="ARBA00022723"/>
    </source>
</evidence>
<accession>A0A397UZQ7</accession>
<evidence type="ECO:0000256" key="17">
    <source>
        <dbReference type="ARBA" id="ARBA00023239"/>
    </source>
</evidence>
<keyword evidence="13" id="KW-0408">Iron</keyword>
<protein>
    <recommendedName>
        <fullName evidence="8">Molybdenum cofactor biosynthesis protein 1</fullName>
        <ecNumber evidence="6">4.1.99.22</ecNumber>
        <ecNumber evidence="7">4.6.1.17</ecNumber>
    </recommendedName>
</protein>
<dbReference type="InterPro" id="IPR007197">
    <property type="entry name" value="rSAM"/>
</dbReference>
<proteinExistence type="inferred from homology"/>
<comment type="similarity">
    <text evidence="4">In the C-terminal section; belongs to the MoaC family.</text>
</comment>
<dbReference type="InterPro" id="IPR058240">
    <property type="entry name" value="rSAM_sf"/>
</dbReference>
<evidence type="ECO:0000256" key="8">
    <source>
        <dbReference type="ARBA" id="ARBA00015273"/>
    </source>
</evidence>
<reference evidence="22 23" key="1">
    <citation type="submission" date="2018-06" db="EMBL/GenBank/DDBJ databases">
        <title>Comparative genomics reveals the genomic features of Rhizophagus irregularis, R. cerebriforme, R. diaphanum and Gigaspora rosea, and their symbiotic lifestyle signature.</title>
        <authorList>
            <person name="Morin E."/>
            <person name="San Clemente H."/>
            <person name="Chen E.C.H."/>
            <person name="De La Providencia I."/>
            <person name="Hainaut M."/>
            <person name="Kuo A."/>
            <person name="Kohler A."/>
            <person name="Murat C."/>
            <person name="Tang N."/>
            <person name="Roy S."/>
            <person name="Loubradou J."/>
            <person name="Henrissat B."/>
            <person name="Grigoriev I.V."/>
            <person name="Corradi N."/>
            <person name="Roux C."/>
            <person name="Martin F.M."/>
        </authorList>
    </citation>
    <scope>NUCLEOTIDE SEQUENCE [LARGE SCALE GENOMIC DNA]</scope>
    <source>
        <strain evidence="22 23">DAOM 194757</strain>
    </source>
</reference>
<evidence type="ECO:0000256" key="15">
    <source>
        <dbReference type="ARBA" id="ARBA00023134"/>
    </source>
</evidence>
<organism evidence="22 23">
    <name type="scientific">Gigaspora rosea</name>
    <dbReference type="NCBI Taxonomy" id="44941"/>
    <lineage>
        <taxon>Eukaryota</taxon>
        <taxon>Fungi</taxon>
        <taxon>Fungi incertae sedis</taxon>
        <taxon>Mucoromycota</taxon>
        <taxon>Glomeromycotina</taxon>
        <taxon>Glomeromycetes</taxon>
        <taxon>Diversisporales</taxon>
        <taxon>Gigasporaceae</taxon>
        <taxon>Gigaspora</taxon>
    </lineage>
</organism>
<dbReference type="NCBIfam" id="NF006870">
    <property type="entry name" value="PRK09364.1"/>
    <property type="match status" value="1"/>
</dbReference>
<keyword evidence="11" id="KW-0479">Metal-binding</keyword>
<dbReference type="GO" id="GO:0061799">
    <property type="term" value="F:cyclic pyranopterin monophosphate synthase activity"/>
    <property type="evidence" value="ECO:0007669"/>
    <property type="project" value="UniProtKB-EC"/>
</dbReference>
<dbReference type="InterPro" id="IPR050105">
    <property type="entry name" value="MoCo_biosynth_MoaA/MoaC"/>
</dbReference>
<keyword evidence="12" id="KW-0547">Nucleotide-binding</keyword>
<keyword evidence="16" id="KW-0501">Molybdenum cofactor biosynthesis</keyword>
<evidence type="ECO:0000256" key="5">
    <source>
        <dbReference type="ARBA" id="ARBA00009862"/>
    </source>
</evidence>
<dbReference type="CDD" id="cd01335">
    <property type="entry name" value="Radical_SAM"/>
    <property type="match status" value="1"/>
</dbReference>
<dbReference type="GO" id="GO:0051539">
    <property type="term" value="F:4 iron, 4 sulfur cluster binding"/>
    <property type="evidence" value="ECO:0007669"/>
    <property type="project" value="UniProtKB-KW"/>
</dbReference>
<evidence type="ECO:0000256" key="7">
    <source>
        <dbReference type="ARBA" id="ARBA00012575"/>
    </source>
</evidence>
<dbReference type="OrthoDB" id="429626at2759"/>
<dbReference type="EMBL" id="QKWP01000727">
    <property type="protein sequence ID" value="RIB15724.1"/>
    <property type="molecule type" value="Genomic_DNA"/>
</dbReference>
<dbReference type="SFLD" id="SFLDG01067">
    <property type="entry name" value="SPASM/twitch_domain_containing"/>
    <property type="match status" value="1"/>
</dbReference>
<evidence type="ECO:0000256" key="16">
    <source>
        <dbReference type="ARBA" id="ARBA00023150"/>
    </source>
</evidence>
<evidence type="ECO:0000256" key="4">
    <source>
        <dbReference type="ARBA" id="ARBA00008484"/>
    </source>
</evidence>
<dbReference type="InterPro" id="IPR006638">
    <property type="entry name" value="Elp3/MiaA/NifB-like_rSAM"/>
</dbReference>
<keyword evidence="14" id="KW-0411">Iron-sulfur</keyword>
<keyword evidence="10" id="KW-0949">S-adenosyl-L-methionine</keyword>
<dbReference type="InterPro" id="IPR036522">
    <property type="entry name" value="MoaC_sf"/>
</dbReference>
<dbReference type="SUPFAM" id="SSF102114">
    <property type="entry name" value="Radical SAM enzymes"/>
    <property type="match status" value="1"/>
</dbReference>
<dbReference type="Proteomes" id="UP000266673">
    <property type="component" value="Unassembled WGS sequence"/>
</dbReference>
<evidence type="ECO:0000256" key="9">
    <source>
        <dbReference type="ARBA" id="ARBA00022485"/>
    </source>
</evidence>
<evidence type="ECO:0000256" key="14">
    <source>
        <dbReference type="ARBA" id="ARBA00023014"/>
    </source>
</evidence>
<evidence type="ECO:0000256" key="2">
    <source>
        <dbReference type="ARBA" id="ARBA00001966"/>
    </source>
</evidence>
<dbReference type="InterPro" id="IPR010505">
    <property type="entry name" value="MoaA_twitch"/>
</dbReference>
<dbReference type="PROSITE" id="PS51918">
    <property type="entry name" value="RADICAL_SAM"/>
    <property type="match status" value="1"/>
</dbReference>
<dbReference type="CDD" id="cd01420">
    <property type="entry name" value="MoaC_PE"/>
    <property type="match status" value="1"/>
</dbReference>
<dbReference type="InterPro" id="IPR040064">
    <property type="entry name" value="MoaA-like"/>
</dbReference>
<dbReference type="InterPro" id="IPR013785">
    <property type="entry name" value="Aldolase_TIM"/>
</dbReference>
<keyword evidence="17" id="KW-0456">Lyase</keyword>
<dbReference type="InterPro" id="IPR047594">
    <property type="entry name" value="MoaC_bact/euk"/>
</dbReference>
<evidence type="ECO:0000313" key="23">
    <source>
        <dbReference type="Proteomes" id="UP000266673"/>
    </source>
</evidence>
<comment type="caution">
    <text evidence="22">The sequence shown here is derived from an EMBL/GenBank/DDBJ whole genome shotgun (WGS) entry which is preliminary data.</text>
</comment>
<dbReference type="FunFam" id="3.20.20.70:FF:000117">
    <property type="entry name" value="molybdenum cofactor biosynthesis protein 1"/>
    <property type="match status" value="1"/>
</dbReference>
<dbReference type="UniPathway" id="UPA00344"/>
<dbReference type="AlphaFoldDB" id="A0A397UZQ7"/>
<feature type="domain" description="Radical SAM core" evidence="21">
    <location>
        <begin position="66"/>
        <end position="294"/>
    </location>
</feature>
<dbReference type="GO" id="GO:0006777">
    <property type="term" value="P:Mo-molybdopterin cofactor biosynthetic process"/>
    <property type="evidence" value="ECO:0007669"/>
    <property type="project" value="UniProtKB-KW"/>
</dbReference>
<comment type="catalytic activity">
    <reaction evidence="18">
        <text>GTP + AH2 + S-adenosyl-L-methionine = (8S)-3',8-cyclo-7,8-dihydroguanosine 5'-triphosphate + 5'-deoxyadenosine + L-methionine + A + H(+)</text>
        <dbReference type="Rhea" id="RHEA:49576"/>
        <dbReference type="ChEBI" id="CHEBI:13193"/>
        <dbReference type="ChEBI" id="CHEBI:15378"/>
        <dbReference type="ChEBI" id="CHEBI:17319"/>
        <dbReference type="ChEBI" id="CHEBI:17499"/>
        <dbReference type="ChEBI" id="CHEBI:37565"/>
        <dbReference type="ChEBI" id="CHEBI:57844"/>
        <dbReference type="ChEBI" id="CHEBI:59789"/>
        <dbReference type="ChEBI" id="CHEBI:131766"/>
        <dbReference type="EC" id="4.1.99.22"/>
    </reaction>
</comment>
<dbReference type="NCBIfam" id="TIGR00581">
    <property type="entry name" value="moaC"/>
    <property type="match status" value="1"/>
</dbReference>
<dbReference type="SUPFAM" id="SSF55040">
    <property type="entry name" value="Molybdenum cofactor biosynthesis protein C, MoaC"/>
    <property type="match status" value="1"/>
</dbReference>
<evidence type="ECO:0000256" key="13">
    <source>
        <dbReference type="ARBA" id="ARBA00023004"/>
    </source>
</evidence>
<dbReference type="PANTHER" id="PTHR22960">
    <property type="entry name" value="MOLYBDOPTERIN COFACTOR SYNTHESIS PROTEIN A"/>
    <property type="match status" value="1"/>
</dbReference>
<dbReference type="PANTHER" id="PTHR22960:SF0">
    <property type="entry name" value="MOLYBDENUM COFACTOR BIOSYNTHESIS PROTEIN 1"/>
    <property type="match status" value="1"/>
</dbReference>